<evidence type="ECO:0000313" key="1">
    <source>
        <dbReference type="EMBL" id="KKL62913.1"/>
    </source>
</evidence>
<gene>
    <name evidence="1" type="ORF">LCGC14_2180400</name>
</gene>
<dbReference type="EMBL" id="LAZR01028341">
    <property type="protein sequence ID" value="KKL62913.1"/>
    <property type="molecule type" value="Genomic_DNA"/>
</dbReference>
<proteinExistence type="predicted"/>
<organism evidence="1">
    <name type="scientific">marine sediment metagenome</name>
    <dbReference type="NCBI Taxonomy" id="412755"/>
    <lineage>
        <taxon>unclassified sequences</taxon>
        <taxon>metagenomes</taxon>
        <taxon>ecological metagenomes</taxon>
    </lineage>
</organism>
<sequence length="72" mass="8190">MKCQICDKGEVVETEEKNHKTMVLGQEMTIPEAIVGRCDTCGAVNYALKSSCWLFKKEKSSKGYYEVSHRDK</sequence>
<accession>A0A0F9DMG6</accession>
<protein>
    <submittedName>
        <fullName evidence="1">Uncharacterized protein</fullName>
    </submittedName>
</protein>
<reference evidence="1" key="1">
    <citation type="journal article" date="2015" name="Nature">
        <title>Complex archaea that bridge the gap between prokaryotes and eukaryotes.</title>
        <authorList>
            <person name="Spang A."/>
            <person name="Saw J.H."/>
            <person name="Jorgensen S.L."/>
            <person name="Zaremba-Niedzwiedzka K."/>
            <person name="Martijn J."/>
            <person name="Lind A.E."/>
            <person name="van Eijk R."/>
            <person name="Schleper C."/>
            <person name="Guy L."/>
            <person name="Ettema T.J."/>
        </authorList>
    </citation>
    <scope>NUCLEOTIDE SEQUENCE</scope>
</reference>
<name>A0A0F9DMG6_9ZZZZ</name>
<comment type="caution">
    <text evidence="1">The sequence shown here is derived from an EMBL/GenBank/DDBJ whole genome shotgun (WGS) entry which is preliminary data.</text>
</comment>
<dbReference type="AlphaFoldDB" id="A0A0F9DMG6"/>